<name>A0A8J5CQR9_CHIOP</name>
<evidence type="ECO:0000313" key="3">
    <source>
        <dbReference type="Proteomes" id="UP000770661"/>
    </source>
</evidence>
<dbReference type="Proteomes" id="UP000770661">
    <property type="component" value="Unassembled WGS sequence"/>
</dbReference>
<accession>A0A8J5CQR9</accession>
<comment type="caution">
    <text evidence="2">The sequence shown here is derived from an EMBL/GenBank/DDBJ whole genome shotgun (WGS) entry which is preliminary data.</text>
</comment>
<protein>
    <submittedName>
        <fullName evidence="2">Uncharacterized protein</fullName>
    </submittedName>
</protein>
<feature type="region of interest" description="Disordered" evidence="1">
    <location>
        <begin position="43"/>
        <end position="64"/>
    </location>
</feature>
<evidence type="ECO:0000256" key="1">
    <source>
        <dbReference type="SAM" id="MobiDB-lite"/>
    </source>
</evidence>
<reference evidence="2" key="1">
    <citation type="submission" date="2020-07" db="EMBL/GenBank/DDBJ databases">
        <title>The High-quality genome of the commercially important snow crab, Chionoecetes opilio.</title>
        <authorList>
            <person name="Jeong J.-H."/>
            <person name="Ryu S."/>
        </authorList>
    </citation>
    <scope>NUCLEOTIDE SEQUENCE</scope>
    <source>
        <strain evidence="2">MADBK_172401_WGS</strain>
        <tissue evidence="2">Digestive gland</tissue>
    </source>
</reference>
<gene>
    <name evidence="2" type="ORF">GWK47_054273</name>
</gene>
<dbReference type="EMBL" id="JACEEZ010017453">
    <property type="protein sequence ID" value="KAG0717511.1"/>
    <property type="molecule type" value="Genomic_DNA"/>
</dbReference>
<evidence type="ECO:0000313" key="2">
    <source>
        <dbReference type="EMBL" id="KAG0717511.1"/>
    </source>
</evidence>
<keyword evidence="3" id="KW-1185">Reference proteome</keyword>
<proteinExistence type="predicted"/>
<dbReference type="AlphaFoldDB" id="A0A8J5CQR9"/>
<sequence length="140" mass="16058">MVLVVCCDEPEWLRGGYPKEKRAIFRRWFILRTEIGQITRAPGARGLQHHPDETRHAPPKSALGHSKLQHDAYMKAWVSNEDRTEEDWKKTPWWERAQNLLLGHILGGAPGSPSFALKRKRLSRSRVIKTLCPGVLRTAT</sequence>
<organism evidence="2 3">
    <name type="scientific">Chionoecetes opilio</name>
    <name type="common">Atlantic snow crab</name>
    <name type="synonym">Cancer opilio</name>
    <dbReference type="NCBI Taxonomy" id="41210"/>
    <lineage>
        <taxon>Eukaryota</taxon>
        <taxon>Metazoa</taxon>
        <taxon>Ecdysozoa</taxon>
        <taxon>Arthropoda</taxon>
        <taxon>Crustacea</taxon>
        <taxon>Multicrustacea</taxon>
        <taxon>Malacostraca</taxon>
        <taxon>Eumalacostraca</taxon>
        <taxon>Eucarida</taxon>
        <taxon>Decapoda</taxon>
        <taxon>Pleocyemata</taxon>
        <taxon>Brachyura</taxon>
        <taxon>Eubrachyura</taxon>
        <taxon>Majoidea</taxon>
        <taxon>Majidae</taxon>
        <taxon>Chionoecetes</taxon>
    </lineage>
</organism>